<dbReference type="SUPFAM" id="SSF51735">
    <property type="entry name" value="NAD(P)-binding Rossmann-fold domains"/>
    <property type="match status" value="1"/>
</dbReference>
<evidence type="ECO:0000313" key="2">
    <source>
        <dbReference type="EMBL" id="NHO68345.1"/>
    </source>
</evidence>
<comment type="similarity">
    <text evidence="1">Belongs to the short-chain dehydrogenases/reductases (SDR) family.</text>
</comment>
<dbReference type="PANTHER" id="PTHR42879">
    <property type="entry name" value="3-OXOACYL-(ACYL-CARRIER-PROTEIN) REDUCTASE"/>
    <property type="match status" value="1"/>
</dbReference>
<proteinExistence type="inferred from homology"/>
<dbReference type="PANTHER" id="PTHR42879:SF2">
    <property type="entry name" value="3-OXOACYL-[ACYL-CARRIER-PROTEIN] REDUCTASE FABG"/>
    <property type="match status" value="1"/>
</dbReference>
<dbReference type="EMBL" id="JAAONZ010000028">
    <property type="protein sequence ID" value="NHO68345.1"/>
    <property type="molecule type" value="Genomic_DNA"/>
</dbReference>
<organism evidence="2 3">
    <name type="scientific">Pseudomaricurvus hydrocarbonicus</name>
    <dbReference type="NCBI Taxonomy" id="1470433"/>
    <lineage>
        <taxon>Bacteria</taxon>
        <taxon>Pseudomonadati</taxon>
        <taxon>Pseudomonadota</taxon>
        <taxon>Gammaproteobacteria</taxon>
        <taxon>Cellvibrionales</taxon>
        <taxon>Cellvibrionaceae</taxon>
        <taxon>Pseudomaricurvus</taxon>
    </lineage>
</organism>
<dbReference type="PRINTS" id="PR01397">
    <property type="entry name" value="DHBDHDRGNASE"/>
</dbReference>
<comment type="caution">
    <text evidence="2">The sequence shown here is derived from an EMBL/GenBank/DDBJ whole genome shotgun (WGS) entry which is preliminary data.</text>
</comment>
<dbReference type="CDD" id="cd05233">
    <property type="entry name" value="SDR_c"/>
    <property type="match status" value="1"/>
</dbReference>
<reference evidence="2" key="1">
    <citation type="submission" date="2020-03" db="EMBL/GenBank/DDBJ databases">
        <authorList>
            <person name="Guo F."/>
        </authorList>
    </citation>
    <scope>NUCLEOTIDE SEQUENCE</scope>
    <source>
        <strain evidence="2">JCM 30134</strain>
    </source>
</reference>
<name>A0A9E5MQ34_9GAMM</name>
<keyword evidence="3" id="KW-1185">Reference proteome</keyword>
<accession>A0A9E5MQ34</accession>
<dbReference type="InterPro" id="IPR003560">
    <property type="entry name" value="DHB_DH"/>
</dbReference>
<dbReference type="Gene3D" id="3.40.50.720">
    <property type="entry name" value="NAD(P)-binding Rossmann-like Domain"/>
    <property type="match status" value="1"/>
</dbReference>
<dbReference type="Pfam" id="PF00106">
    <property type="entry name" value="adh_short"/>
    <property type="match status" value="1"/>
</dbReference>
<dbReference type="GO" id="GO:0019290">
    <property type="term" value="P:siderophore biosynthetic process"/>
    <property type="evidence" value="ECO:0007669"/>
    <property type="project" value="InterPro"/>
</dbReference>
<dbReference type="InterPro" id="IPR002347">
    <property type="entry name" value="SDR_fam"/>
</dbReference>
<gene>
    <name evidence="2" type="ORF">G8770_22565</name>
</gene>
<protein>
    <submittedName>
        <fullName evidence="2">SDR family oxidoreductase</fullName>
    </submittedName>
</protein>
<dbReference type="RefSeq" id="WP_167192264.1">
    <property type="nucleotide sequence ID" value="NZ_JAAONZ010000028.1"/>
</dbReference>
<dbReference type="AlphaFoldDB" id="A0A9E5MQ34"/>
<dbReference type="Proteomes" id="UP000787472">
    <property type="component" value="Unassembled WGS sequence"/>
</dbReference>
<evidence type="ECO:0000313" key="3">
    <source>
        <dbReference type="Proteomes" id="UP000787472"/>
    </source>
</evidence>
<sequence length="139" mass="15332">MQTHKNRVAVVSGAAKGIGQELAVQLAQRGALLALIDIADLSETSRLIQREGGKAVSIKGDISQEEDWEAAGDLVRNEYGRCDILVNNAGIFPNVHIDDMNFQDWKRTLEINLDSVFLSAKVFVPMMRNNKWGGNPPDK</sequence>
<dbReference type="GO" id="GO:0008667">
    <property type="term" value="F:2,3-dihydro-2,3-dihydroxybenzoate dehydrogenase activity"/>
    <property type="evidence" value="ECO:0007669"/>
    <property type="project" value="InterPro"/>
</dbReference>
<dbReference type="InterPro" id="IPR036291">
    <property type="entry name" value="NAD(P)-bd_dom_sf"/>
</dbReference>
<dbReference type="InterPro" id="IPR050259">
    <property type="entry name" value="SDR"/>
</dbReference>
<evidence type="ECO:0000256" key="1">
    <source>
        <dbReference type="ARBA" id="ARBA00006484"/>
    </source>
</evidence>